<comment type="caution">
    <text evidence="1">The sequence shown here is derived from an EMBL/GenBank/DDBJ whole genome shotgun (WGS) entry which is preliminary data.</text>
</comment>
<accession>A0A8X7CD53</accession>
<organism evidence="1 2">
    <name type="scientific">Trichonephila inaurata madagascariensis</name>
    <dbReference type="NCBI Taxonomy" id="2747483"/>
    <lineage>
        <taxon>Eukaryota</taxon>
        <taxon>Metazoa</taxon>
        <taxon>Ecdysozoa</taxon>
        <taxon>Arthropoda</taxon>
        <taxon>Chelicerata</taxon>
        <taxon>Arachnida</taxon>
        <taxon>Araneae</taxon>
        <taxon>Araneomorphae</taxon>
        <taxon>Entelegynae</taxon>
        <taxon>Araneoidea</taxon>
        <taxon>Nephilidae</taxon>
        <taxon>Trichonephila</taxon>
        <taxon>Trichonephila inaurata</taxon>
    </lineage>
</organism>
<name>A0A8X7CD53_9ARAC</name>
<dbReference type="AlphaFoldDB" id="A0A8X7CD53"/>
<reference evidence="1" key="1">
    <citation type="submission" date="2020-08" db="EMBL/GenBank/DDBJ databases">
        <title>Multicomponent nature underlies the extraordinary mechanical properties of spider dragline silk.</title>
        <authorList>
            <person name="Kono N."/>
            <person name="Nakamura H."/>
            <person name="Mori M."/>
            <person name="Yoshida Y."/>
            <person name="Ohtoshi R."/>
            <person name="Malay A.D."/>
            <person name="Moran D.A.P."/>
            <person name="Tomita M."/>
            <person name="Numata K."/>
            <person name="Arakawa K."/>
        </authorList>
    </citation>
    <scope>NUCLEOTIDE SEQUENCE</scope>
</reference>
<dbReference type="Proteomes" id="UP000886998">
    <property type="component" value="Unassembled WGS sequence"/>
</dbReference>
<gene>
    <name evidence="1" type="ORF">TNIN_486631</name>
</gene>
<keyword evidence="2" id="KW-1185">Reference proteome</keyword>
<protein>
    <submittedName>
        <fullName evidence="1">Uncharacterized protein</fullName>
    </submittedName>
</protein>
<evidence type="ECO:0000313" key="1">
    <source>
        <dbReference type="EMBL" id="GFY67114.1"/>
    </source>
</evidence>
<proteinExistence type="predicted"/>
<dbReference type="EMBL" id="BMAV01016387">
    <property type="protein sequence ID" value="GFY67114.1"/>
    <property type="molecule type" value="Genomic_DNA"/>
</dbReference>
<evidence type="ECO:0000313" key="2">
    <source>
        <dbReference type="Proteomes" id="UP000886998"/>
    </source>
</evidence>
<sequence length="107" mass="12023">MVQDEVEKALAPVSVKPIETQRRPIYAAVTRSLRVPAQRLPTQPRKTYLWRTVAKRPICFHCGCPGLAIAGIGEPFLTVIEIVDKASMRLELKMELADLTLFLSFDT</sequence>